<name>A0AAV4D2Q8_9GAST</name>
<protein>
    <submittedName>
        <fullName evidence="1">Uncharacterized protein</fullName>
    </submittedName>
</protein>
<sequence>MDAFGAKANHKSTKFPGKPIVTFAKPSKRIKLEIFGLKWTVAEKLRGWSGPSQSGWALPTLSIEMSRL</sequence>
<dbReference type="EMBL" id="BLXT01007309">
    <property type="protein sequence ID" value="GFO38265.1"/>
    <property type="molecule type" value="Genomic_DNA"/>
</dbReference>
<dbReference type="AlphaFoldDB" id="A0AAV4D2Q8"/>
<organism evidence="1 2">
    <name type="scientific">Plakobranchus ocellatus</name>
    <dbReference type="NCBI Taxonomy" id="259542"/>
    <lineage>
        <taxon>Eukaryota</taxon>
        <taxon>Metazoa</taxon>
        <taxon>Spiralia</taxon>
        <taxon>Lophotrochozoa</taxon>
        <taxon>Mollusca</taxon>
        <taxon>Gastropoda</taxon>
        <taxon>Heterobranchia</taxon>
        <taxon>Euthyneura</taxon>
        <taxon>Panpulmonata</taxon>
        <taxon>Sacoglossa</taxon>
        <taxon>Placobranchoidea</taxon>
        <taxon>Plakobranchidae</taxon>
        <taxon>Plakobranchus</taxon>
    </lineage>
</organism>
<dbReference type="Proteomes" id="UP000735302">
    <property type="component" value="Unassembled WGS sequence"/>
</dbReference>
<reference evidence="1 2" key="1">
    <citation type="journal article" date="2021" name="Elife">
        <title>Chloroplast acquisition without the gene transfer in kleptoplastic sea slugs, Plakobranchus ocellatus.</title>
        <authorList>
            <person name="Maeda T."/>
            <person name="Takahashi S."/>
            <person name="Yoshida T."/>
            <person name="Shimamura S."/>
            <person name="Takaki Y."/>
            <person name="Nagai Y."/>
            <person name="Toyoda A."/>
            <person name="Suzuki Y."/>
            <person name="Arimoto A."/>
            <person name="Ishii H."/>
            <person name="Satoh N."/>
            <person name="Nishiyama T."/>
            <person name="Hasebe M."/>
            <person name="Maruyama T."/>
            <person name="Minagawa J."/>
            <person name="Obokata J."/>
            <person name="Shigenobu S."/>
        </authorList>
    </citation>
    <scope>NUCLEOTIDE SEQUENCE [LARGE SCALE GENOMIC DNA]</scope>
</reference>
<comment type="caution">
    <text evidence="1">The sequence shown here is derived from an EMBL/GenBank/DDBJ whole genome shotgun (WGS) entry which is preliminary data.</text>
</comment>
<keyword evidence="2" id="KW-1185">Reference proteome</keyword>
<gene>
    <name evidence="1" type="ORF">PoB_006477000</name>
</gene>
<accession>A0AAV4D2Q8</accession>
<evidence type="ECO:0000313" key="2">
    <source>
        <dbReference type="Proteomes" id="UP000735302"/>
    </source>
</evidence>
<evidence type="ECO:0000313" key="1">
    <source>
        <dbReference type="EMBL" id="GFO38265.1"/>
    </source>
</evidence>
<proteinExistence type="predicted"/>